<dbReference type="EMBL" id="LNJQ01000004">
    <property type="protein sequence ID" value="KWZ38075.1"/>
    <property type="molecule type" value="Genomic_DNA"/>
</dbReference>
<proteinExistence type="predicted"/>
<sequence length="80" mass="8864">MSATRFVTEKIAGHCPEARRAARIGTTRDRAPPCRKNRNIPTAKRLGAPNRRHGPIDRGHFESTSRNATSGHFIGRSARC</sequence>
<evidence type="ECO:0000256" key="1">
    <source>
        <dbReference type="SAM" id="MobiDB-lite"/>
    </source>
</evidence>
<feature type="compositionally biased region" description="Basic and acidic residues" evidence="1">
    <location>
        <begin position="54"/>
        <end position="63"/>
    </location>
</feature>
<reference evidence="2 3" key="1">
    <citation type="submission" date="2015-11" db="EMBL/GenBank/DDBJ databases">
        <authorList>
            <person name="Sahl J."/>
            <person name="Wagner D."/>
            <person name="Keim P."/>
        </authorList>
    </citation>
    <scope>NUCLEOTIDE SEQUENCE [LARGE SCALE GENOMIC DNA]</scope>
    <source>
        <strain evidence="2 3">BDU18</strain>
    </source>
</reference>
<keyword evidence="3" id="KW-1185">Reference proteome</keyword>
<organism evidence="2 3">
    <name type="scientific">Burkholderia savannae</name>
    <dbReference type="NCBI Taxonomy" id="1637837"/>
    <lineage>
        <taxon>Bacteria</taxon>
        <taxon>Pseudomonadati</taxon>
        <taxon>Pseudomonadota</taxon>
        <taxon>Betaproteobacteria</taxon>
        <taxon>Burkholderiales</taxon>
        <taxon>Burkholderiaceae</taxon>
        <taxon>Burkholderia</taxon>
        <taxon>pseudomallei group</taxon>
    </lineage>
</organism>
<evidence type="ECO:0000313" key="2">
    <source>
        <dbReference type="EMBL" id="KWZ38075.1"/>
    </source>
</evidence>
<accession>A0ABR5T4C2</accession>
<evidence type="ECO:0000313" key="3">
    <source>
        <dbReference type="Proteomes" id="UP000070255"/>
    </source>
</evidence>
<gene>
    <name evidence="2" type="ORF">WS72_24600</name>
</gene>
<protein>
    <submittedName>
        <fullName evidence="2">Uncharacterized protein</fullName>
    </submittedName>
</protein>
<dbReference type="Proteomes" id="UP000070255">
    <property type="component" value="Unassembled WGS sequence"/>
</dbReference>
<feature type="region of interest" description="Disordered" evidence="1">
    <location>
        <begin position="24"/>
        <end position="80"/>
    </location>
</feature>
<comment type="caution">
    <text evidence="2">The sequence shown here is derived from an EMBL/GenBank/DDBJ whole genome shotgun (WGS) entry which is preliminary data.</text>
</comment>
<name>A0ABR5T4C2_9BURK</name>